<feature type="transmembrane region" description="Helical" evidence="6">
    <location>
        <begin position="28"/>
        <end position="48"/>
    </location>
</feature>
<feature type="transmembrane region" description="Helical" evidence="6">
    <location>
        <begin position="136"/>
        <end position="156"/>
    </location>
</feature>
<keyword evidence="8" id="KW-1185">Reference proteome</keyword>
<feature type="transmembrane region" description="Helical" evidence="6">
    <location>
        <begin position="327"/>
        <end position="347"/>
    </location>
</feature>
<organism evidence="7 8">
    <name type="scientific">Posidoniimonas polymericola</name>
    <dbReference type="NCBI Taxonomy" id="2528002"/>
    <lineage>
        <taxon>Bacteria</taxon>
        <taxon>Pseudomonadati</taxon>
        <taxon>Planctomycetota</taxon>
        <taxon>Planctomycetia</taxon>
        <taxon>Pirellulales</taxon>
        <taxon>Lacipirellulaceae</taxon>
        <taxon>Posidoniimonas</taxon>
    </lineage>
</organism>
<protein>
    <recommendedName>
        <fullName evidence="9">Polysaccharide biosynthesis protein</fullName>
    </recommendedName>
</protein>
<feature type="transmembrane region" description="Helical" evidence="6">
    <location>
        <begin position="394"/>
        <end position="413"/>
    </location>
</feature>
<keyword evidence="2" id="KW-1003">Cell membrane</keyword>
<evidence type="ECO:0000256" key="4">
    <source>
        <dbReference type="ARBA" id="ARBA00022989"/>
    </source>
</evidence>
<dbReference type="InterPro" id="IPR050833">
    <property type="entry name" value="Poly_Biosynth_Transport"/>
</dbReference>
<feature type="transmembrane region" description="Helical" evidence="6">
    <location>
        <begin position="98"/>
        <end position="124"/>
    </location>
</feature>
<dbReference type="RefSeq" id="WP_146591884.1">
    <property type="nucleotide sequence ID" value="NZ_SJPO01000019.1"/>
</dbReference>
<evidence type="ECO:0000313" key="8">
    <source>
        <dbReference type="Proteomes" id="UP000318478"/>
    </source>
</evidence>
<dbReference type="OrthoDB" id="277023at2"/>
<evidence type="ECO:0000313" key="7">
    <source>
        <dbReference type="EMBL" id="TWT65421.1"/>
    </source>
</evidence>
<keyword evidence="4 6" id="KW-1133">Transmembrane helix</keyword>
<sequence>MLRSPNNPIEDPDPNSDWDAAEAGLGPVVLGVLSAVGYVLFYSLNIYLARNLTREDFNDYNVGVSTLLLLASIAPLGLEKLSLKIVPVHLHHGERAHLAGFLRFALLTTFAVSVAICLLVDSAVESALMLNHLGSHFAIPMIVACLPILSVFSVLLESVTAAGAPVAAAALYRVALPLLMIAANLLAWRLHGAASGATASLSFLAAWLGVTLMMGWLLRLRLPRRTDQPVPHNGAPRYDARAWLRESTPLLLHGLLMTAIAQSGVIVLELSPNFHTDASVFAVAMQTGAFIVLFSTSANRFYLPRVALMLKQNNRAGLARLTRQRRLLFGTISAVFVAVVFVFARPLLRLHGPGFDQGYWATCVIAVGAAISTTFSLAPIGLQFSGRQQYVISRIALAAVVSIAACVVLANWYGPVGAAAAYAGPLIALHLTLAHKAHALLAEQ</sequence>
<dbReference type="PANTHER" id="PTHR30250:SF11">
    <property type="entry name" value="O-ANTIGEN TRANSPORTER-RELATED"/>
    <property type="match status" value="1"/>
</dbReference>
<evidence type="ECO:0000256" key="5">
    <source>
        <dbReference type="ARBA" id="ARBA00023136"/>
    </source>
</evidence>
<dbReference type="AlphaFoldDB" id="A0A5C5XSC4"/>
<dbReference type="PANTHER" id="PTHR30250">
    <property type="entry name" value="PST FAMILY PREDICTED COLANIC ACID TRANSPORTER"/>
    <property type="match status" value="1"/>
</dbReference>
<evidence type="ECO:0000256" key="3">
    <source>
        <dbReference type="ARBA" id="ARBA00022692"/>
    </source>
</evidence>
<comment type="subcellular location">
    <subcellularLocation>
        <location evidence="1">Cell membrane</location>
        <topology evidence="1">Multi-pass membrane protein</topology>
    </subcellularLocation>
</comment>
<name>A0A5C5XSC4_9BACT</name>
<comment type="caution">
    <text evidence="7">The sequence shown here is derived from an EMBL/GenBank/DDBJ whole genome shotgun (WGS) entry which is preliminary data.</text>
</comment>
<dbReference type="EMBL" id="SJPO01000019">
    <property type="protein sequence ID" value="TWT65421.1"/>
    <property type="molecule type" value="Genomic_DNA"/>
</dbReference>
<accession>A0A5C5XSC4</accession>
<keyword evidence="5 6" id="KW-0472">Membrane</keyword>
<gene>
    <name evidence="7" type="ORF">Pla123a_48890</name>
</gene>
<dbReference type="Proteomes" id="UP000318478">
    <property type="component" value="Unassembled WGS sequence"/>
</dbReference>
<feature type="transmembrane region" description="Helical" evidence="6">
    <location>
        <begin position="359"/>
        <end position="382"/>
    </location>
</feature>
<feature type="transmembrane region" description="Helical" evidence="6">
    <location>
        <begin position="250"/>
        <end position="268"/>
    </location>
</feature>
<keyword evidence="3 6" id="KW-0812">Transmembrane</keyword>
<feature type="transmembrane region" description="Helical" evidence="6">
    <location>
        <begin position="280"/>
        <end position="303"/>
    </location>
</feature>
<feature type="transmembrane region" description="Helical" evidence="6">
    <location>
        <begin position="194"/>
        <end position="218"/>
    </location>
</feature>
<feature type="transmembrane region" description="Helical" evidence="6">
    <location>
        <begin position="168"/>
        <end position="188"/>
    </location>
</feature>
<dbReference type="GO" id="GO:0005886">
    <property type="term" value="C:plasma membrane"/>
    <property type="evidence" value="ECO:0007669"/>
    <property type="project" value="UniProtKB-SubCell"/>
</dbReference>
<evidence type="ECO:0000256" key="1">
    <source>
        <dbReference type="ARBA" id="ARBA00004651"/>
    </source>
</evidence>
<reference evidence="7 8" key="1">
    <citation type="submission" date="2019-02" db="EMBL/GenBank/DDBJ databases">
        <title>Deep-cultivation of Planctomycetes and their phenomic and genomic characterization uncovers novel biology.</title>
        <authorList>
            <person name="Wiegand S."/>
            <person name="Jogler M."/>
            <person name="Boedeker C."/>
            <person name="Pinto D."/>
            <person name="Vollmers J."/>
            <person name="Rivas-Marin E."/>
            <person name="Kohn T."/>
            <person name="Peeters S.H."/>
            <person name="Heuer A."/>
            <person name="Rast P."/>
            <person name="Oberbeckmann S."/>
            <person name="Bunk B."/>
            <person name="Jeske O."/>
            <person name="Meyerdierks A."/>
            <person name="Storesund J.E."/>
            <person name="Kallscheuer N."/>
            <person name="Luecker S."/>
            <person name="Lage O.M."/>
            <person name="Pohl T."/>
            <person name="Merkel B.J."/>
            <person name="Hornburger P."/>
            <person name="Mueller R.-W."/>
            <person name="Bruemmer F."/>
            <person name="Labrenz M."/>
            <person name="Spormann A.M."/>
            <person name="Op Den Camp H."/>
            <person name="Overmann J."/>
            <person name="Amann R."/>
            <person name="Jetten M.S.M."/>
            <person name="Mascher T."/>
            <person name="Medema M.H."/>
            <person name="Devos D.P."/>
            <person name="Kaster A.-K."/>
            <person name="Ovreas L."/>
            <person name="Rohde M."/>
            <person name="Galperin M.Y."/>
            <person name="Jogler C."/>
        </authorList>
    </citation>
    <scope>NUCLEOTIDE SEQUENCE [LARGE SCALE GENOMIC DNA]</scope>
    <source>
        <strain evidence="7 8">Pla123a</strain>
    </source>
</reference>
<evidence type="ECO:0008006" key="9">
    <source>
        <dbReference type="Google" id="ProtNLM"/>
    </source>
</evidence>
<evidence type="ECO:0000256" key="6">
    <source>
        <dbReference type="SAM" id="Phobius"/>
    </source>
</evidence>
<evidence type="ECO:0000256" key="2">
    <source>
        <dbReference type="ARBA" id="ARBA00022475"/>
    </source>
</evidence>
<proteinExistence type="predicted"/>